<evidence type="ECO:0000256" key="2">
    <source>
        <dbReference type="SAM" id="Phobius"/>
    </source>
</evidence>
<organism evidence="3">
    <name type="scientific">Schistocephalus solidus</name>
    <name type="common">Tapeworm</name>
    <dbReference type="NCBI Taxonomy" id="70667"/>
    <lineage>
        <taxon>Eukaryota</taxon>
        <taxon>Metazoa</taxon>
        <taxon>Spiralia</taxon>
        <taxon>Lophotrochozoa</taxon>
        <taxon>Platyhelminthes</taxon>
        <taxon>Cestoda</taxon>
        <taxon>Eucestoda</taxon>
        <taxon>Diphyllobothriidea</taxon>
        <taxon>Diphyllobothriidae</taxon>
        <taxon>Schistocephalus</taxon>
    </lineage>
</organism>
<feature type="transmembrane region" description="Helical" evidence="2">
    <location>
        <begin position="159"/>
        <end position="183"/>
    </location>
</feature>
<name>A0A0X3PVS8_SCHSO</name>
<protein>
    <submittedName>
        <fullName evidence="3">PMP-22/EMP/MP20/Claudin tight junction</fullName>
    </submittedName>
</protein>
<keyword evidence="2" id="KW-0812">Transmembrane</keyword>
<proteinExistence type="predicted"/>
<keyword evidence="2" id="KW-1133">Transmembrane helix</keyword>
<evidence type="ECO:0000313" key="3">
    <source>
        <dbReference type="EMBL" id="JAP55759.1"/>
    </source>
</evidence>
<sequence length="309" mass="33430">MENSGSSSSVSYGDRDHYKLCTNASLKTTLGFGIFFQLAALCFGIAMLSVNSWVKIYVAVAGIGVDKFTRTRTFGPVSECFPPPPPGAFAPTTQEGCYLKDFGQYSGTKIDPQQPGLASAEVGLLAFGILFNALALAMVCHLAVMWCRAPYDSVFVRNFRLAVGIVSTVCSILYLATIVIFHLELNVEVKQIPLASRQAVTLTFGSGYIVAWFAVATSLIAAWLFIASTCCWAVDFVNCRSVAAAFYPPCSQRPSPFGPNGGLYPSAYSMDSLSKWSIQDPPTLPRFKTDTYGDGHEIRKPTTATPPED</sequence>
<gene>
    <name evidence="3" type="ORF">TR93853</name>
</gene>
<feature type="region of interest" description="Disordered" evidence="1">
    <location>
        <begin position="279"/>
        <end position="309"/>
    </location>
</feature>
<evidence type="ECO:0000256" key="1">
    <source>
        <dbReference type="SAM" id="MobiDB-lite"/>
    </source>
</evidence>
<feature type="transmembrane region" description="Helical" evidence="2">
    <location>
        <begin position="29"/>
        <end position="50"/>
    </location>
</feature>
<accession>A0A0X3PVS8</accession>
<reference evidence="3" key="1">
    <citation type="submission" date="2016-01" db="EMBL/GenBank/DDBJ databases">
        <title>Reference transcriptome for the parasite Schistocephalus solidus: insights into the molecular evolution of parasitism.</title>
        <authorList>
            <person name="Hebert F.O."/>
            <person name="Grambauer S."/>
            <person name="Barber I."/>
            <person name="Landry C.R."/>
            <person name="Aubin-Horth N."/>
        </authorList>
    </citation>
    <scope>NUCLEOTIDE SEQUENCE</scope>
</reference>
<feature type="compositionally biased region" description="Basic and acidic residues" evidence="1">
    <location>
        <begin position="287"/>
        <end position="300"/>
    </location>
</feature>
<feature type="transmembrane region" description="Helical" evidence="2">
    <location>
        <begin position="203"/>
        <end position="226"/>
    </location>
</feature>
<feature type="transmembrane region" description="Helical" evidence="2">
    <location>
        <begin position="124"/>
        <end position="147"/>
    </location>
</feature>
<dbReference type="AlphaFoldDB" id="A0A0X3PVS8"/>
<keyword evidence="2" id="KW-0472">Membrane</keyword>
<dbReference type="EMBL" id="GEEE01007466">
    <property type="protein sequence ID" value="JAP55759.1"/>
    <property type="molecule type" value="Transcribed_RNA"/>
</dbReference>
<dbReference type="Gene3D" id="1.20.140.150">
    <property type="match status" value="1"/>
</dbReference>